<reference evidence="2 3" key="1">
    <citation type="submission" date="2018-07" db="EMBL/GenBank/DDBJ databases">
        <title>Genomic Encyclopedia of Type Strains, Phase IV (KMG-IV): sequencing the most valuable type-strain genomes for metagenomic binning, comparative biology and taxonomic classification.</title>
        <authorList>
            <person name="Goeker M."/>
        </authorList>
    </citation>
    <scope>NUCLEOTIDE SEQUENCE [LARGE SCALE GENOMIC DNA]</scope>
    <source>
        <strain evidence="2 3">DSM 26407</strain>
    </source>
</reference>
<dbReference type="AlphaFoldDB" id="A0A369CHG8"/>
<dbReference type="OrthoDB" id="9799053at2"/>
<evidence type="ECO:0000313" key="3">
    <source>
        <dbReference type="Proteomes" id="UP000252707"/>
    </source>
</evidence>
<dbReference type="CDD" id="cd02227">
    <property type="entry name" value="cupin_TM1112-like"/>
    <property type="match status" value="1"/>
</dbReference>
<dbReference type="InterPro" id="IPR008579">
    <property type="entry name" value="UGlyAH_Cupin_dom"/>
</dbReference>
<name>A0A369CHG8_9GAMM</name>
<dbReference type="PANTHER" id="PTHR33271:SF22">
    <property type="entry name" value="OS04G0445200 PROTEIN"/>
    <property type="match status" value="1"/>
</dbReference>
<evidence type="ECO:0000259" key="1">
    <source>
        <dbReference type="Pfam" id="PF05899"/>
    </source>
</evidence>
<dbReference type="RefSeq" id="WP_114278213.1">
    <property type="nucleotide sequence ID" value="NZ_QPJY01000001.1"/>
</dbReference>
<sequence length="91" mass="10367">MSAITWEHRVSPAKLEIMGVEAWPVWEKEVSTFPWTYDRQETCYFLAGEVVVTPEGGEPVRLGRGDVAVFPAGMSCTWEILKPVRKHYRLG</sequence>
<keyword evidence="3" id="KW-1185">Reference proteome</keyword>
<dbReference type="Pfam" id="PF05899">
    <property type="entry name" value="Cupin_3"/>
    <property type="match status" value="1"/>
</dbReference>
<gene>
    <name evidence="2" type="ORF">DFQ59_101670</name>
</gene>
<evidence type="ECO:0000313" key="2">
    <source>
        <dbReference type="EMBL" id="RCX33369.1"/>
    </source>
</evidence>
<dbReference type="SUPFAM" id="SSF51182">
    <property type="entry name" value="RmlC-like cupins"/>
    <property type="match status" value="1"/>
</dbReference>
<feature type="domain" description="(S)-ureidoglycine aminohydrolase cupin" evidence="1">
    <location>
        <begin position="19"/>
        <end position="88"/>
    </location>
</feature>
<proteinExistence type="predicted"/>
<comment type="caution">
    <text evidence="2">The sequence shown here is derived from an EMBL/GenBank/DDBJ whole genome shotgun (WGS) entry which is preliminary data.</text>
</comment>
<dbReference type="InterPro" id="IPR011051">
    <property type="entry name" value="RmlC_Cupin_sf"/>
</dbReference>
<dbReference type="EMBL" id="QPJY01000001">
    <property type="protein sequence ID" value="RCX33369.1"/>
    <property type="molecule type" value="Genomic_DNA"/>
</dbReference>
<dbReference type="Gene3D" id="2.60.120.10">
    <property type="entry name" value="Jelly Rolls"/>
    <property type="match status" value="1"/>
</dbReference>
<dbReference type="InterPro" id="IPR014710">
    <property type="entry name" value="RmlC-like_jellyroll"/>
</dbReference>
<accession>A0A369CHG8</accession>
<dbReference type="PANTHER" id="PTHR33271">
    <property type="entry name" value="OS04G0445200 PROTEIN"/>
    <property type="match status" value="1"/>
</dbReference>
<dbReference type="Proteomes" id="UP000252707">
    <property type="component" value="Unassembled WGS sequence"/>
</dbReference>
<organism evidence="2 3">
    <name type="scientific">Thioalbus denitrificans</name>
    <dbReference type="NCBI Taxonomy" id="547122"/>
    <lineage>
        <taxon>Bacteria</taxon>
        <taxon>Pseudomonadati</taxon>
        <taxon>Pseudomonadota</taxon>
        <taxon>Gammaproteobacteria</taxon>
        <taxon>Chromatiales</taxon>
        <taxon>Ectothiorhodospiraceae</taxon>
        <taxon>Thioalbus</taxon>
    </lineage>
</organism>
<protein>
    <recommendedName>
        <fullName evidence="1">(S)-ureidoglycine aminohydrolase cupin domain-containing protein</fullName>
    </recommendedName>
</protein>